<keyword evidence="3" id="KW-1185">Reference proteome</keyword>
<comment type="caution">
    <text evidence="2">The sequence shown here is derived from an EMBL/GenBank/DDBJ whole genome shotgun (WGS) entry which is preliminary data.</text>
</comment>
<reference evidence="2 3" key="1">
    <citation type="journal article" date="2021" name="Elife">
        <title>Chloroplast acquisition without the gene transfer in kleptoplastic sea slugs, Plakobranchus ocellatus.</title>
        <authorList>
            <person name="Maeda T."/>
            <person name="Takahashi S."/>
            <person name="Yoshida T."/>
            <person name="Shimamura S."/>
            <person name="Takaki Y."/>
            <person name="Nagai Y."/>
            <person name="Toyoda A."/>
            <person name="Suzuki Y."/>
            <person name="Arimoto A."/>
            <person name="Ishii H."/>
            <person name="Satoh N."/>
            <person name="Nishiyama T."/>
            <person name="Hasebe M."/>
            <person name="Maruyama T."/>
            <person name="Minagawa J."/>
            <person name="Obokata J."/>
            <person name="Shigenobu S."/>
        </authorList>
    </citation>
    <scope>NUCLEOTIDE SEQUENCE [LARGE SCALE GENOMIC DNA]</scope>
</reference>
<gene>
    <name evidence="2" type="ORF">ElyMa_001937400</name>
</gene>
<dbReference type="GO" id="GO:0030246">
    <property type="term" value="F:carbohydrate binding"/>
    <property type="evidence" value="ECO:0007669"/>
    <property type="project" value="InterPro"/>
</dbReference>
<dbReference type="GO" id="GO:0007155">
    <property type="term" value="P:cell adhesion"/>
    <property type="evidence" value="ECO:0007669"/>
    <property type="project" value="InterPro"/>
</dbReference>
<proteinExistence type="predicted"/>
<name>A0AAV4EWV0_9GAST</name>
<evidence type="ECO:0000313" key="3">
    <source>
        <dbReference type="Proteomes" id="UP000762676"/>
    </source>
</evidence>
<evidence type="ECO:0000259" key="1">
    <source>
        <dbReference type="Pfam" id="PF09458"/>
    </source>
</evidence>
<sequence>MLNNLNARISRLETNVRSGAIGGCESGVVGPLSPRQPTATIKFQGHFLTPPSISLALSDITTADAGNPVSVQVRPSALTRTSATVNITDLGEPNNVASAFIAYMACPSNSSPTVHGNTNAAG</sequence>
<dbReference type="SUPFAM" id="SSF141086">
    <property type="entry name" value="Agglutinin HPA-like"/>
    <property type="match status" value="1"/>
</dbReference>
<dbReference type="Pfam" id="PF09458">
    <property type="entry name" value="H_lectin"/>
    <property type="match status" value="1"/>
</dbReference>
<feature type="domain" description="H-type lectin" evidence="1">
    <location>
        <begin position="39"/>
        <end position="105"/>
    </location>
</feature>
<dbReference type="Gene3D" id="2.60.40.2080">
    <property type="match status" value="1"/>
</dbReference>
<dbReference type="InterPro" id="IPR037221">
    <property type="entry name" value="H-type_lectin_dom_sf"/>
</dbReference>
<protein>
    <recommendedName>
        <fullName evidence="1">H-type lectin domain-containing protein</fullName>
    </recommendedName>
</protein>
<evidence type="ECO:0000313" key="2">
    <source>
        <dbReference type="EMBL" id="GFR65021.1"/>
    </source>
</evidence>
<dbReference type="InterPro" id="IPR019019">
    <property type="entry name" value="H-type_lectin_domain"/>
</dbReference>
<dbReference type="AlphaFoldDB" id="A0AAV4EWV0"/>
<accession>A0AAV4EWV0</accession>
<organism evidence="2 3">
    <name type="scientific">Elysia marginata</name>
    <dbReference type="NCBI Taxonomy" id="1093978"/>
    <lineage>
        <taxon>Eukaryota</taxon>
        <taxon>Metazoa</taxon>
        <taxon>Spiralia</taxon>
        <taxon>Lophotrochozoa</taxon>
        <taxon>Mollusca</taxon>
        <taxon>Gastropoda</taxon>
        <taxon>Heterobranchia</taxon>
        <taxon>Euthyneura</taxon>
        <taxon>Panpulmonata</taxon>
        <taxon>Sacoglossa</taxon>
        <taxon>Placobranchoidea</taxon>
        <taxon>Plakobranchidae</taxon>
        <taxon>Elysia</taxon>
    </lineage>
</organism>
<dbReference type="Proteomes" id="UP000762676">
    <property type="component" value="Unassembled WGS sequence"/>
</dbReference>
<dbReference type="EMBL" id="BMAT01003927">
    <property type="protein sequence ID" value="GFR65021.1"/>
    <property type="molecule type" value="Genomic_DNA"/>
</dbReference>